<evidence type="ECO:0000313" key="2">
    <source>
        <dbReference type="Proteomes" id="UP000800036"/>
    </source>
</evidence>
<gene>
    <name evidence="1" type="ORF">BU23DRAFT_386583</name>
</gene>
<feature type="non-terminal residue" evidence="1">
    <location>
        <position position="1"/>
    </location>
</feature>
<proteinExistence type="predicted"/>
<feature type="non-terminal residue" evidence="1">
    <location>
        <position position="107"/>
    </location>
</feature>
<evidence type="ECO:0000313" key="1">
    <source>
        <dbReference type="EMBL" id="KAF1964137.1"/>
    </source>
</evidence>
<dbReference type="OrthoDB" id="4502478at2759"/>
<reference evidence="1" key="1">
    <citation type="journal article" date="2020" name="Stud. Mycol.">
        <title>101 Dothideomycetes genomes: a test case for predicting lifestyles and emergence of pathogens.</title>
        <authorList>
            <person name="Haridas S."/>
            <person name="Albert R."/>
            <person name="Binder M."/>
            <person name="Bloem J."/>
            <person name="Labutti K."/>
            <person name="Salamov A."/>
            <person name="Andreopoulos B."/>
            <person name="Baker S."/>
            <person name="Barry K."/>
            <person name="Bills G."/>
            <person name="Bluhm B."/>
            <person name="Cannon C."/>
            <person name="Castanera R."/>
            <person name="Culley D."/>
            <person name="Daum C."/>
            <person name="Ezra D."/>
            <person name="Gonzalez J."/>
            <person name="Henrissat B."/>
            <person name="Kuo A."/>
            <person name="Liang C."/>
            <person name="Lipzen A."/>
            <person name="Lutzoni F."/>
            <person name="Magnuson J."/>
            <person name="Mondo S."/>
            <person name="Nolan M."/>
            <person name="Ohm R."/>
            <person name="Pangilinan J."/>
            <person name="Park H.-J."/>
            <person name="Ramirez L."/>
            <person name="Alfaro M."/>
            <person name="Sun H."/>
            <person name="Tritt A."/>
            <person name="Yoshinaga Y."/>
            <person name="Zwiers L.-H."/>
            <person name="Turgeon B."/>
            <person name="Goodwin S."/>
            <person name="Spatafora J."/>
            <person name="Crous P."/>
            <person name="Grigoriev I."/>
        </authorList>
    </citation>
    <scope>NUCLEOTIDE SEQUENCE</scope>
    <source>
        <strain evidence="1">CBS 107.79</strain>
    </source>
</reference>
<protein>
    <submittedName>
        <fullName evidence="1">Uncharacterized protein</fullName>
    </submittedName>
</protein>
<dbReference type="EMBL" id="ML976803">
    <property type="protein sequence ID" value="KAF1964137.1"/>
    <property type="molecule type" value="Genomic_DNA"/>
</dbReference>
<dbReference type="Proteomes" id="UP000800036">
    <property type="component" value="Unassembled WGS sequence"/>
</dbReference>
<sequence length="107" mass="12225">RPLTPSARKRELFARLGLTEEIHAILLVERSANEARDRLSRNLDNLIPQAAADPRTSAPYKWSELSETAKHRCILAIVSSASECTQAFYLIGKYTTNTEEENWFLQY</sequence>
<dbReference type="AlphaFoldDB" id="A0A6A5USR2"/>
<accession>A0A6A5USR2</accession>
<organism evidence="1 2">
    <name type="scientific">Bimuria novae-zelandiae CBS 107.79</name>
    <dbReference type="NCBI Taxonomy" id="1447943"/>
    <lineage>
        <taxon>Eukaryota</taxon>
        <taxon>Fungi</taxon>
        <taxon>Dikarya</taxon>
        <taxon>Ascomycota</taxon>
        <taxon>Pezizomycotina</taxon>
        <taxon>Dothideomycetes</taxon>
        <taxon>Pleosporomycetidae</taxon>
        <taxon>Pleosporales</taxon>
        <taxon>Massarineae</taxon>
        <taxon>Didymosphaeriaceae</taxon>
        <taxon>Bimuria</taxon>
    </lineage>
</organism>
<keyword evidence="2" id="KW-1185">Reference proteome</keyword>
<name>A0A6A5USR2_9PLEO</name>